<proteinExistence type="predicted"/>
<feature type="region of interest" description="Disordered" evidence="1">
    <location>
        <begin position="1"/>
        <end position="37"/>
    </location>
</feature>
<feature type="compositionally biased region" description="Basic and acidic residues" evidence="1">
    <location>
        <begin position="1"/>
        <end position="10"/>
    </location>
</feature>
<dbReference type="EMBL" id="BTGU01000018">
    <property type="protein sequence ID" value="GMN44581.1"/>
    <property type="molecule type" value="Genomic_DNA"/>
</dbReference>
<evidence type="ECO:0000313" key="3">
    <source>
        <dbReference type="Proteomes" id="UP001187192"/>
    </source>
</evidence>
<dbReference type="Gramene" id="FCD_00004450-RA">
    <property type="protein sequence ID" value="FCD_00004450-RA:cds"/>
    <property type="gene ID" value="FCD_00004450"/>
</dbReference>
<evidence type="ECO:0000256" key="1">
    <source>
        <dbReference type="SAM" id="MobiDB-lite"/>
    </source>
</evidence>
<sequence length="37" mass="4226">MKQEQLEKPVSDSAQLPEAEKENGGEDEKTIEKRKKP</sequence>
<comment type="caution">
    <text evidence="2">The sequence shown here is derived from an EMBL/GenBank/DDBJ whole genome shotgun (WGS) entry which is preliminary data.</text>
</comment>
<organism evidence="2 3">
    <name type="scientific">Ficus carica</name>
    <name type="common">Common fig</name>
    <dbReference type="NCBI Taxonomy" id="3494"/>
    <lineage>
        <taxon>Eukaryota</taxon>
        <taxon>Viridiplantae</taxon>
        <taxon>Streptophyta</taxon>
        <taxon>Embryophyta</taxon>
        <taxon>Tracheophyta</taxon>
        <taxon>Spermatophyta</taxon>
        <taxon>Magnoliopsida</taxon>
        <taxon>eudicotyledons</taxon>
        <taxon>Gunneridae</taxon>
        <taxon>Pentapetalae</taxon>
        <taxon>rosids</taxon>
        <taxon>fabids</taxon>
        <taxon>Rosales</taxon>
        <taxon>Moraceae</taxon>
        <taxon>Ficeae</taxon>
        <taxon>Ficus</taxon>
    </lineage>
</organism>
<evidence type="ECO:0000313" key="2">
    <source>
        <dbReference type="EMBL" id="GMN44581.1"/>
    </source>
</evidence>
<accession>A0AA88AIG2</accession>
<protein>
    <submittedName>
        <fullName evidence="2">Uncharacterized protein</fullName>
    </submittedName>
</protein>
<keyword evidence="3" id="KW-1185">Reference proteome</keyword>
<gene>
    <name evidence="2" type="ORF">TIFTF001_013778</name>
</gene>
<dbReference type="AlphaFoldDB" id="A0AA88AIG2"/>
<feature type="compositionally biased region" description="Basic and acidic residues" evidence="1">
    <location>
        <begin position="18"/>
        <end position="31"/>
    </location>
</feature>
<name>A0AA88AIG2_FICCA</name>
<dbReference type="Proteomes" id="UP001187192">
    <property type="component" value="Unassembled WGS sequence"/>
</dbReference>
<reference evidence="2" key="1">
    <citation type="submission" date="2023-07" db="EMBL/GenBank/DDBJ databases">
        <title>draft genome sequence of fig (Ficus carica).</title>
        <authorList>
            <person name="Takahashi T."/>
            <person name="Nishimura K."/>
        </authorList>
    </citation>
    <scope>NUCLEOTIDE SEQUENCE</scope>
</reference>